<keyword evidence="1" id="KW-0175">Coiled coil</keyword>
<comment type="caution">
    <text evidence="3">The sequence shown here is derived from an EMBL/GenBank/DDBJ whole genome shotgun (WGS) entry which is preliminary data.</text>
</comment>
<evidence type="ECO:0000256" key="2">
    <source>
        <dbReference type="SAM" id="MobiDB-lite"/>
    </source>
</evidence>
<dbReference type="Proteomes" id="UP000629713">
    <property type="component" value="Unassembled WGS sequence"/>
</dbReference>
<sequence>FKRVDRASEYAGYEAFSLQKSRCPQRPWGPVTSLETAERMQVHREACEEAQELLSNWMKSQLQLELSDGEEEVDSVPQEEPSAAPPKYEHFDDLCSYLECEMESSSVQKHLQHLLQSETVNCGIAKHLRLEEIKEKNKLADPRIIMELRHKQVKEKRMRYQKALELQRQEESLKKAILSEARLQAQEEDRRKVLQAKKEEEEIQREIVKLRKEMAEKKYTVVKVWRMDGKRQEKTQTLSAQEVSAVLTPLVVKREEQGEEKQRKTQELLRRIHTSKQRCLQRHFSAWLKVILEHRIKMGKARALADWRCQLKALRAWRNYTWAQKVEQETEQLEVHLQDQNRKTQLAVEHNQRRLLRCCFLAWQCWSREETEKRELQMKREQTKIKMQQLLEAVSLGTGGHRPLEVKKPGTAEVNHYQDLQQDKVNPSRVVLDQSCWDIIHTSHFCRNPKYAWEITIKHAALNAQDQAMYRNQIATVLQQFQAPNPKTSPVYGSRFEHHHAFQQHVIEEQRQQLQKQQELILKLQENQKLSRDKEEAAQAMAVTQMFNSSVSQTREEKESRCKNTTALSPPDSHGPENTMAAVQGRRSSSRLTSPHPILKGMEERAIQRAEQKKKIEEAKQRKAEEKLAQLKAEEEARQRKEAEEKEAQWEKRREERRQQKLKELEKQRRLEKEQQLQKKARDHYEKVLLRKLGIVPWKRLREQAKENLVVAQRHHSLGLQRKCLMVWLQDAQQSLREKMSRAEDFYSHMLLKWGFRNWLKYKDYLSAQEERASTFHMVCLMRKCFWAWFDHTMEEKRALWERLQIAAEHSNKRLTLNAFKAWRQYPLLMKKEREREERRNQLRRRVAEILPNFQT</sequence>
<dbReference type="PANTHER" id="PTHR22028">
    <property type="entry name" value="SFI1 SPINDLE BODY DOMAIN-CONTAINING PROTEIN-RELATED"/>
    <property type="match status" value="1"/>
</dbReference>
<feature type="region of interest" description="Disordered" evidence="2">
    <location>
        <begin position="547"/>
        <end position="601"/>
    </location>
</feature>
<feature type="coiled-coil region" evidence="1">
    <location>
        <begin position="150"/>
        <end position="220"/>
    </location>
</feature>
<keyword evidence="4" id="KW-1185">Reference proteome</keyword>
<feature type="region of interest" description="Disordered" evidence="2">
    <location>
        <begin position="639"/>
        <end position="659"/>
    </location>
</feature>
<dbReference type="PANTHER" id="PTHR22028:SF5">
    <property type="entry name" value="COILED-COIL DOMAIN-CONTAINING PROTEIN 191"/>
    <property type="match status" value="1"/>
</dbReference>
<dbReference type="AlphaFoldDB" id="A0A852F622"/>
<name>A0A852F622_PEUTA</name>
<dbReference type="EMBL" id="WBNO01011764">
    <property type="protein sequence ID" value="NXQ14286.1"/>
    <property type="molecule type" value="Genomic_DNA"/>
</dbReference>
<evidence type="ECO:0000313" key="4">
    <source>
        <dbReference type="Proteomes" id="UP000629713"/>
    </source>
</evidence>
<protein>
    <submittedName>
        <fullName evidence="3">CC191 protein</fullName>
    </submittedName>
</protein>
<evidence type="ECO:0000313" key="3">
    <source>
        <dbReference type="EMBL" id="NXQ14286.1"/>
    </source>
</evidence>
<proteinExistence type="predicted"/>
<evidence type="ECO:0000256" key="1">
    <source>
        <dbReference type="SAM" id="Coils"/>
    </source>
</evidence>
<reference evidence="3" key="1">
    <citation type="submission" date="2019-09" db="EMBL/GenBank/DDBJ databases">
        <title>Bird 10,000 Genomes (B10K) Project - Family phase.</title>
        <authorList>
            <person name="Zhang G."/>
        </authorList>
    </citation>
    <scope>NUCLEOTIDE SEQUENCE</scope>
    <source>
        <strain evidence="3">B10K-DU-002-52</strain>
        <tissue evidence="3">Muscle</tissue>
    </source>
</reference>
<dbReference type="InterPro" id="IPR052270">
    <property type="entry name" value="CACF_protein"/>
</dbReference>
<feature type="non-terminal residue" evidence="3">
    <location>
        <position position="856"/>
    </location>
</feature>
<feature type="non-terminal residue" evidence="3">
    <location>
        <position position="1"/>
    </location>
</feature>
<organism evidence="3 4">
    <name type="scientific">Peucedramus taeniatus</name>
    <name type="common">Olive warbler</name>
    <dbReference type="NCBI Taxonomy" id="135441"/>
    <lineage>
        <taxon>Eukaryota</taxon>
        <taxon>Metazoa</taxon>
        <taxon>Chordata</taxon>
        <taxon>Craniata</taxon>
        <taxon>Vertebrata</taxon>
        <taxon>Euteleostomi</taxon>
        <taxon>Archelosauria</taxon>
        <taxon>Archosauria</taxon>
        <taxon>Dinosauria</taxon>
        <taxon>Saurischia</taxon>
        <taxon>Theropoda</taxon>
        <taxon>Coelurosauria</taxon>
        <taxon>Aves</taxon>
        <taxon>Neognathae</taxon>
        <taxon>Neoaves</taxon>
        <taxon>Telluraves</taxon>
        <taxon>Australaves</taxon>
        <taxon>Passeriformes</taxon>
        <taxon>Passeroidea</taxon>
        <taxon>Fringillidae</taxon>
        <taxon>Peucedraminae</taxon>
        <taxon>Peucedramus</taxon>
    </lineage>
</organism>
<gene>
    <name evidence="3" type="primary">Ccdc191</name>
    <name evidence="3" type="ORF">PEUTAE_R11051</name>
</gene>
<accession>A0A852F622</accession>